<dbReference type="PROSITE" id="PS51274">
    <property type="entry name" value="GATASE_COBBQ"/>
    <property type="match status" value="1"/>
</dbReference>
<evidence type="ECO:0000256" key="1">
    <source>
        <dbReference type="ARBA" id="ARBA00022962"/>
    </source>
</evidence>
<evidence type="ECO:0000313" key="4">
    <source>
        <dbReference type="Proteomes" id="UP000286974"/>
    </source>
</evidence>
<dbReference type="Gene3D" id="3.40.50.880">
    <property type="match status" value="1"/>
</dbReference>
<dbReference type="PANTHER" id="PTHR21343">
    <property type="entry name" value="DETHIOBIOTIN SYNTHETASE"/>
    <property type="match status" value="1"/>
</dbReference>
<evidence type="ECO:0000259" key="2">
    <source>
        <dbReference type="Pfam" id="PF07685"/>
    </source>
</evidence>
<dbReference type="AlphaFoldDB" id="A0A401FMP0"/>
<keyword evidence="3" id="KW-0436">Ligase</keyword>
<dbReference type="Pfam" id="PF07685">
    <property type="entry name" value="GATase_3"/>
    <property type="match status" value="1"/>
</dbReference>
<dbReference type="GO" id="GO:0009236">
    <property type="term" value="P:cobalamin biosynthetic process"/>
    <property type="evidence" value="ECO:0007669"/>
    <property type="project" value="InterPro"/>
</dbReference>
<dbReference type="PANTHER" id="PTHR21343:SF1">
    <property type="entry name" value="COBYRIC ACID SYNTHASE"/>
    <property type="match status" value="1"/>
</dbReference>
<evidence type="ECO:0000313" key="3">
    <source>
        <dbReference type="EMBL" id="GAY73644.1"/>
    </source>
</evidence>
<protein>
    <submittedName>
        <fullName evidence="3">Cobyric acid synthase</fullName>
        <ecNumber evidence="3">6.3.5.10</ecNumber>
    </submittedName>
</protein>
<name>A0A401FMP0_9LACO</name>
<organism evidence="3 4">
    <name type="scientific">Lentilactobacillus kosonis</name>
    <dbReference type="NCBI Taxonomy" id="2810561"/>
    <lineage>
        <taxon>Bacteria</taxon>
        <taxon>Bacillati</taxon>
        <taxon>Bacillota</taxon>
        <taxon>Bacilli</taxon>
        <taxon>Lactobacillales</taxon>
        <taxon>Lactobacillaceae</taxon>
        <taxon>Lentilactobacillus</taxon>
    </lineage>
</organism>
<gene>
    <name evidence="3" type="ORF">NBRC111893_1790</name>
</gene>
<sequence>MAFLRDSGLDQAIINAHNNGSLVIGICGGYQILGEQLSDPEHVESALSEQHGLGLLSASTVFTDTKTTTQAVAKVDDQTLKGYEIHMGKTVLFGTTKPFSTIISTNGKAEDRPDGGVNDDQTVFGTYLHGIFDNSVWTRKLLNDIRSSKGLAPLPNEEESFLQYKEEQYEKLADVFEENVDMDRISEILKQSGE</sequence>
<dbReference type="EC" id="6.3.5.10" evidence="3"/>
<reference evidence="3 4" key="1">
    <citation type="submission" date="2017-11" db="EMBL/GenBank/DDBJ databases">
        <title>Draft Genome Sequence of Lactobacillus curieae NBRC 111893 isolated from Koso, a Japanese sugar-Vegetable Fermented Beverage.</title>
        <authorList>
            <person name="Chiou T.Y."/>
            <person name="Oshima K."/>
            <person name="Suda W."/>
            <person name="Hattori M."/>
            <person name="Takahashi T."/>
        </authorList>
    </citation>
    <scope>NUCLEOTIDE SEQUENCE [LARGE SCALE GENOMIC DNA]</scope>
    <source>
        <strain evidence="3 4">NBRC111893</strain>
    </source>
</reference>
<keyword evidence="4" id="KW-1185">Reference proteome</keyword>
<feature type="domain" description="CobB/CobQ-like glutamine amidotransferase" evidence="2">
    <location>
        <begin position="2"/>
        <end position="135"/>
    </location>
</feature>
<keyword evidence="1" id="KW-0315">Glutamine amidotransferase</keyword>
<dbReference type="InterPro" id="IPR029062">
    <property type="entry name" value="Class_I_gatase-like"/>
</dbReference>
<dbReference type="EMBL" id="BEXA01000003">
    <property type="protein sequence ID" value="GAY73644.1"/>
    <property type="molecule type" value="Genomic_DNA"/>
</dbReference>
<comment type="caution">
    <text evidence="3">The sequence shown here is derived from an EMBL/GenBank/DDBJ whole genome shotgun (WGS) entry which is preliminary data.</text>
</comment>
<dbReference type="SUPFAM" id="SSF52317">
    <property type="entry name" value="Class I glutamine amidotransferase-like"/>
    <property type="match status" value="1"/>
</dbReference>
<accession>A0A401FMP0</accession>
<dbReference type="InterPro" id="IPR033949">
    <property type="entry name" value="CobQ_GATase1"/>
</dbReference>
<dbReference type="Proteomes" id="UP000286974">
    <property type="component" value="Unassembled WGS sequence"/>
</dbReference>
<proteinExistence type="predicted"/>
<dbReference type="InterPro" id="IPR011698">
    <property type="entry name" value="GATase_3"/>
</dbReference>
<dbReference type="CDD" id="cd01750">
    <property type="entry name" value="GATase1_CobQ"/>
    <property type="match status" value="1"/>
</dbReference>
<dbReference type="GO" id="GO:0051921">
    <property type="term" value="F:adenosylcobyric acid synthase (glutamine-hydrolyzing) activity"/>
    <property type="evidence" value="ECO:0007669"/>
    <property type="project" value="UniProtKB-EC"/>
</dbReference>